<accession>A0A8J2K7B2</accession>
<sequence length="123" mass="13917">MAPKCPVVAVTSAEADQPEESFVIRLLFEAAGPLLLILVLRILQYLTHKVAPGSCLERLMATVDFSPRFMNTLSTMQHEIPSLEFPLALRRHSGSMVVSWQMCRQLMSVSQKFVCIRNYIHNL</sequence>
<proteinExistence type="predicted"/>
<comment type="caution">
    <text evidence="1">The sequence shown here is derived from an EMBL/GenBank/DDBJ whole genome shotgun (WGS) entry which is preliminary data.</text>
</comment>
<dbReference type="AlphaFoldDB" id="A0A8J2K7B2"/>
<gene>
    <name evidence="1" type="ORF">AFUS01_LOCUS19440</name>
</gene>
<evidence type="ECO:0000313" key="1">
    <source>
        <dbReference type="EMBL" id="CAG7730824.1"/>
    </source>
</evidence>
<dbReference type="EMBL" id="CAJVCH010200810">
    <property type="protein sequence ID" value="CAG7730824.1"/>
    <property type="molecule type" value="Genomic_DNA"/>
</dbReference>
<organism evidence="1 2">
    <name type="scientific">Allacma fusca</name>
    <dbReference type="NCBI Taxonomy" id="39272"/>
    <lineage>
        <taxon>Eukaryota</taxon>
        <taxon>Metazoa</taxon>
        <taxon>Ecdysozoa</taxon>
        <taxon>Arthropoda</taxon>
        <taxon>Hexapoda</taxon>
        <taxon>Collembola</taxon>
        <taxon>Symphypleona</taxon>
        <taxon>Sminthuridae</taxon>
        <taxon>Allacma</taxon>
    </lineage>
</organism>
<dbReference type="Proteomes" id="UP000708208">
    <property type="component" value="Unassembled WGS sequence"/>
</dbReference>
<evidence type="ECO:0000313" key="2">
    <source>
        <dbReference type="Proteomes" id="UP000708208"/>
    </source>
</evidence>
<name>A0A8J2K7B2_9HEXA</name>
<keyword evidence="2" id="KW-1185">Reference proteome</keyword>
<protein>
    <submittedName>
        <fullName evidence="1">Uncharacterized protein</fullName>
    </submittedName>
</protein>
<reference evidence="1" key="1">
    <citation type="submission" date="2021-06" db="EMBL/GenBank/DDBJ databases">
        <authorList>
            <person name="Hodson N. C."/>
            <person name="Mongue J. A."/>
            <person name="Jaron S. K."/>
        </authorList>
    </citation>
    <scope>NUCLEOTIDE SEQUENCE</scope>
</reference>